<dbReference type="SUPFAM" id="SSF56059">
    <property type="entry name" value="Glutathione synthetase ATP-binding domain-like"/>
    <property type="match status" value="1"/>
</dbReference>
<dbReference type="GO" id="GO:0005524">
    <property type="term" value="F:ATP binding"/>
    <property type="evidence" value="ECO:0007669"/>
    <property type="project" value="UniProtKB-UniRule"/>
</dbReference>
<dbReference type="InterPro" id="IPR048936">
    <property type="entry name" value="MvdD-like_ATPgrasp"/>
</dbReference>
<dbReference type="Proteomes" id="UP000034150">
    <property type="component" value="Unassembled WGS sequence"/>
</dbReference>
<protein>
    <recommendedName>
        <fullName evidence="2">ATP-grasp domain-containing protein</fullName>
    </recommendedName>
</protein>
<dbReference type="EMBL" id="LAUZ02000084">
    <property type="protein sequence ID" value="KKF00011.1"/>
    <property type="molecule type" value="Genomic_DNA"/>
</dbReference>
<evidence type="ECO:0000259" key="2">
    <source>
        <dbReference type="PROSITE" id="PS50975"/>
    </source>
</evidence>
<dbReference type="GO" id="GO:0046872">
    <property type="term" value="F:metal ion binding"/>
    <property type="evidence" value="ECO:0007669"/>
    <property type="project" value="InterPro"/>
</dbReference>
<name>A0A0M2JTV9_9MYCO</name>
<organism evidence="3 4">
    <name type="scientific">Mycolicibacterium obuense</name>
    <dbReference type="NCBI Taxonomy" id="1807"/>
    <lineage>
        <taxon>Bacteria</taxon>
        <taxon>Bacillati</taxon>
        <taxon>Actinomycetota</taxon>
        <taxon>Actinomycetes</taxon>
        <taxon>Mycobacteriales</taxon>
        <taxon>Mycobacteriaceae</taxon>
        <taxon>Mycolicibacterium</taxon>
    </lineage>
</organism>
<accession>A0A0M2JTV9</accession>
<keyword evidence="1" id="KW-0067">ATP-binding</keyword>
<keyword evidence="4" id="KW-1185">Reference proteome</keyword>
<dbReference type="GO" id="GO:0018169">
    <property type="term" value="F:ribosomal S6-glutamic acid ligase activity"/>
    <property type="evidence" value="ECO:0007669"/>
    <property type="project" value="TreeGrafter"/>
</dbReference>
<feature type="domain" description="ATP-grasp" evidence="2">
    <location>
        <begin position="126"/>
        <end position="306"/>
    </location>
</feature>
<dbReference type="PROSITE" id="PS50975">
    <property type="entry name" value="ATP_GRASP"/>
    <property type="match status" value="1"/>
</dbReference>
<dbReference type="PANTHER" id="PTHR21621">
    <property type="entry name" value="RIBOSOMAL PROTEIN S6 MODIFICATION PROTEIN"/>
    <property type="match status" value="1"/>
</dbReference>
<dbReference type="AlphaFoldDB" id="A0A0M2JTV9"/>
<dbReference type="Gene3D" id="3.30.470.20">
    <property type="entry name" value="ATP-grasp fold, B domain"/>
    <property type="match status" value="1"/>
</dbReference>
<proteinExistence type="predicted"/>
<comment type="caution">
    <text evidence="3">The sequence shown here is derived from an EMBL/GenBank/DDBJ whole genome shotgun (WGS) entry which is preliminary data.</text>
</comment>
<dbReference type="STRING" id="1807.MOBUDSM44075_02662"/>
<sequence length="321" mass="34536">MTTPVLIIAHEMDLHAAAVTSHLRAHFGVRPLRIDMAEFPSTTASFTSTRSSHAHDWGGVDLDSVRVVWWRRPARSVVGRSIDPDTDAFRQAECDHFAEGLLSSLDAVFVNDAGAQHRADRKLVQLAAARGVGLAVPDTVVTNDASVAADFLAGLPGRAIYKRTGTGGAFSETRLVTSGDLMRLPAIASSPTTFQEFVDGAYDLRIVWIAGEAWAVRIDSQSGAGWVDSRMDNSVAFTPYDLGDDVAESLHQLMDCLGLAFGVIDLRVSASDGQVYFLEVNPQGQFAYLEIKTGLPITRSLAGLLADPARARRRDTAALVG</sequence>
<dbReference type="InterPro" id="IPR011761">
    <property type="entry name" value="ATP-grasp"/>
</dbReference>
<dbReference type="GO" id="GO:0009432">
    <property type="term" value="P:SOS response"/>
    <property type="evidence" value="ECO:0007669"/>
    <property type="project" value="TreeGrafter"/>
</dbReference>
<reference evidence="3 4" key="1">
    <citation type="journal article" date="2015" name="Genome Announc.">
        <title>Draft Genome Sequence of Mycobacterium obuense Strain UC1, Isolated from Patient Sputum.</title>
        <authorList>
            <person name="Greninger A.L."/>
            <person name="Cunningham G."/>
            <person name="Hsu E.D."/>
            <person name="Yu J.M."/>
            <person name="Chiu C.Y."/>
            <person name="Miller S."/>
        </authorList>
    </citation>
    <scope>NUCLEOTIDE SEQUENCE [LARGE SCALE GENOMIC DNA]</scope>
    <source>
        <strain evidence="3 4">UC1</strain>
    </source>
</reference>
<gene>
    <name evidence="3" type="ORF">WN67_20990</name>
</gene>
<evidence type="ECO:0000313" key="3">
    <source>
        <dbReference type="EMBL" id="KKF00011.1"/>
    </source>
</evidence>
<evidence type="ECO:0000313" key="4">
    <source>
        <dbReference type="Proteomes" id="UP000034150"/>
    </source>
</evidence>
<evidence type="ECO:0000256" key="1">
    <source>
        <dbReference type="PROSITE-ProRule" id="PRU00409"/>
    </source>
</evidence>
<dbReference type="RefSeq" id="WP_046364983.1">
    <property type="nucleotide sequence ID" value="NZ_CALTXN010000006.1"/>
</dbReference>
<keyword evidence="1" id="KW-0547">Nucleotide-binding</keyword>
<dbReference type="PANTHER" id="PTHR21621:SF0">
    <property type="entry name" value="BETA-CITRYLGLUTAMATE SYNTHASE B-RELATED"/>
    <property type="match status" value="1"/>
</dbReference>
<dbReference type="Pfam" id="PF21068">
    <property type="entry name" value="ATPgraspMvdD"/>
    <property type="match status" value="1"/>
</dbReference>
<dbReference type="OrthoDB" id="9794735at2"/>
<dbReference type="PATRIC" id="fig|1807.13.peg.5050"/>
<dbReference type="GO" id="GO:0005737">
    <property type="term" value="C:cytoplasm"/>
    <property type="evidence" value="ECO:0007669"/>
    <property type="project" value="TreeGrafter"/>
</dbReference>